<dbReference type="Gene3D" id="1.25.10.10">
    <property type="entry name" value="Leucine-rich Repeat Variant"/>
    <property type="match status" value="2"/>
</dbReference>
<keyword evidence="5" id="KW-1185">Reference proteome</keyword>
<organism evidence="4 5">
    <name type="scientific">Kwoniella bestiolae CBS 10118</name>
    <dbReference type="NCBI Taxonomy" id="1296100"/>
    <lineage>
        <taxon>Eukaryota</taxon>
        <taxon>Fungi</taxon>
        <taxon>Dikarya</taxon>
        <taxon>Basidiomycota</taxon>
        <taxon>Agaricomycotina</taxon>
        <taxon>Tremellomycetes</taxon>
        <taxon>Tremellales</taxon>
        <taxon>Cryptococcaceae</taxon>
        <taxon>Kwoniella</taxon>
    </lineage>
</organism>
<evidence type="ECO:0000259" key="2">
    <source>
        <dbReference type="Pfam" id="PF12612"/>
    </source>
</evidence>
<reference evidence="4" key="1">
    <citation type="submission" date="2013-07" db="EMBL/GenBank/DDBJ databases">
        <authorList>
            <consortium name="The Broad Institute Genome Sequencing Platform"/>
            <person name="Cuomo C."/>
            <person name="Litvintseva A."/>
            <person name="Chen Y."/>
            <person name="Heitman J."/>
            <person name="Sun S."/>
            <person name="Springer D."/>
            <person name="Dromer F."/>
            <person name="Young S.K."/>
            <person name="Zeng Q."/>
            <person name="Gargeya S."/>
            <person name="Fitzgerald M."/>
            <person name="Abouelleil A."/>
            <person name="Alvarado L."/>
            <person name="Berlin A.M."/>
            <person name="Chapman S.B."/>
            <person name="Dewar J."/>
            <person name="Goldberg J."/>
            <person name="Griggs A."/>
            <person name="Gujja S."/>
            <person name="Hansen M."/>
            <person name="Howarth C."/>
            <person name="Imamovic A."/>
            <person name="Larimer J."/>
            <person name="McCowan C."/>
            <person name="Murphy C."/>
            <person name="Pearson M."/>
            <person name="Priest M."/>
            <person name="Roberts A."/>
            <person name="Saif S."/>
            <person name="Shea T."/>
            <person name="Sykes S."/>
            <person name="Wortman J."/>
            <person name="Nusbaum C."/>
            <person name="Birren B."/>
        </authorList>
    </citation>
    <scope>NUCLEOTIDE SEQUENCE</scope>
    <source>
        <strain evidence="4">CBS 10118</strain>
    </source>
</reference>
<dbReference type="GeneID" id="30206925"/>
<dbReference type="GO" id="GO:0005096">
    <property type="term" value="F:GTPase activator activity"/>
    <property type="evidence" value="ECO:0007669"/>
    <property type="project" value="InterPro"/>
</dbReference>
<feature type="domain" description="Tubulin-folding cofactor D C-terminal" evidence="2">
    <location>
        <begin position="907"/>
        <end position="1092"/>
    </location>
</feature>
<reference evidence="4" key="2">
    <citation type="submission" date="2024-02" db="EMBL/GenBank/DDBJ databases">
        <title>Comparative genomics of Cryptococcus and Kwoniella reveals pathogenesis evolution and contrasting modes of karyotype evolution via chromosome fusion or intercentromeric recombination.</title>
        <authorList>
            <person name="Coelho M.A."/>
            <person name="David-Palma M."/>
            <person name="Shea T."/>
            <person name="Bowers K."/>
            <person name="McGinley-Smith S."/>
            <person name="Mohammad A.W."/>
            <person name="Gnirke A."/>
            <person name="Yurkov A.M."/>
            <person name="Nowrousian M."/>
            <person name="Sun S."/>
            <person name="Cuomo C.A."/>
            <person name="Heitman J."/>
        </authorList>
    </citation>
    <scope>NUCLEOTIDE SEQUENCE</scope>
    <source>
        <strain evidence="4">CBS 10118</strain>
    </source>
</reference>
<dbReference type="EMBL" id="CP144542">
    <property type="protein sequence ID" value="WVW81824.1"/>
    <property type="molecule type" value="Genomic_DNA"/>
</dbReference>
<feature type="domain" description="Tubulin-folding cofactor D ARM repeats" evidence="3">
    <location>
        <begin position="354"/>
        <end position="424"/>
    </location>
</feature>
<proteinExistence type="predicted"/>
<evidence type="ECO:0008006" key="6">
    <source>
        <dbReference type="Google" id="ProtNLM"/>
    </source>
</evidence>
<dbReference type="GO" id="GO:0000226">
    <property type="term" value="P:microtubule cytoskeleton organization"/>
    <property type="evidence" value="ECO:0007669"/>
    <property type="project" value="TreeGrafter"/>
</dbReference>
<dbReference type="InterPro" id="IPR058033">
    <property type="entry name" value="ARM_TBCD_2nd"/>
</dbReference>
<dbReference type="PANTHER" id="PTHR12658">
    <property type="entry name" value="BETA-TUBULIN COFACTOR D"/>
    <property type="match status" value="1"/>
</dbReference>
<protein>
    <recommendedName>
        <fullName evidence="6">Tubulin-specific chaperone D</fullName>
    </recommendedName>
</protein>
<sequence>MTKNLASGPLEDDSDPTYTHFAHRAEFLELLGRFLTIDIIRESDARDDEDEEGLVTSLGAILDYYLPLPGLLDPSLDEIVPPLMDLPGKNLNILAQDGAASSSKTINSKRLARLGKLLNWIVKVRGWKAVVPHFPSSIPNLPMLVTLLSPPTSASTSSTPITPHHPLISSSESWELRAILLLWLALLLTVPFNLTALSSSSSITPPSTIYGIDLPSSSILFQHPISSLAQQVILLSIPLLSKPGLEGAYSALVLARLYSREDTVQGLPGFLEWASKEIQEGEREGEAHFVSSLLEFMALLPSLLKPNHLPSLEGFMENQLLPHLKGSRTAAGSGLIRKLAIKAKGRMWMAKIGKSSSGDTEEMNLPDGLEEWLDDLMGGLSDKDTIVRYSSAKYLARLSSLLPPSFSSQIVEAVIDLFSGTEEEPVTLTSFGTVIDPGGSLTAGGTMGFGGVETTRGEARWHGVCLALAEMARRGLIKEEEEIGNAVNWVIKALTFDLRRASHSIGANVRDAAAYLLWSLSRACPPSVLKAHAEDMATSLICVALFDREVGVRRAASAAFQEGVGRLGLYSEGIDVLGKTDFYSVSVRRMAFTIAAPCVAVHKVYRDKMREHLHHITLRHWDTNMRVQGAQALQSILKLGNDDDLQDSMGREIRELPSLDAVNAHGALVALIRIAELFEEDDQRRQLIFGTLSTIRPASFVSSQASDILSSVCSLLVVILDPDIVSASSNQAVLDKYLDLSMKRRETEVHEAVARVYGRLSELRSPEKDITKLILDLKSFRIASRQAASLSLGHIRYPASPSALTDKAIKALLGLLDKPDKIDIESRRAAVRSLGNIAVQRLHGEMIPSPSQLVSILQSFVQGMGDYTTDQRGDVGSWVRIQSLVSIGNVLSTLEPRTDLVSSELFQEMVGGVIKQGLEKLESVRGEAARTLAKLREKGWEWEGRGGMKLELSQLENDGFRYADQKEWFACSMPILDTRFRKNLLAGLVLSIGSQVITLSNAAFQPFSTYLTGHTKLIRPVLEDLLGLLEKNYTSNRIFIPTLQTLHRLFENGLLEVWIRDVDERKSGENEICSSILDIACKGITNIKSIERITTSMRLVISCLSSELPVIIRSKAVDQLHLLLGHKFPRIRAISSEELYLKLSSSYDEIPDGLEEVLTETEWTGDEFQDKVGEVVELIRGLMK</sequence>
<dbReference type="Pfam" id="PF23579">
    <property type="entry name" value="ARM_TBCD"/>
    <property type="match status" value="1"/>
</dbReference>
<dbReference type="InterPro" id="IPR022577">
    <property type="entry name" value="TBCD_C"/>
</dbReference>
<dbReference type="GO" id="GO:0048487">
    <property type="term" value="F:beta-tubulin binding"/>
    <property type="evidence" value="ECO:0007669"/>
    <property type="project" value="InterPro"/>
</dbReference>
<accession>A0AAJ8M8S5</accession>
<dbReference type="RefSeq" id="XP_065725821.1">
    <property type="nucleotide sequence ID" value="XM_065869749.1"/>
</dbReference>
<dbReference type="AlphaFoldDB" id="A0AAJ8M8S5"/>
<evidence type="ECO:0000259" key="3">
    <source>
        <dbReference type="Pfam" id="PF25767"/>
    </source>
</evidence>
<dbReference type="Pfam" id="PF12612">
    <property type="entry name" value="TFCD_C"/>
    <property type="match status" value="1"/>
</dbReference>
<dbReference type="GO" id="GO:0007021">
    <property type="term" value="P:tubulin complex assembly"/>
    <property type="evidence" value="ECO:0007669"/>
    <property type="project" value="InterPro"/>
</dbReference>
<dbReference type="Pfam" id="PF25767">
    <property type="entry name" value="ARM_TBCD_2nd"/>
    <property type="match status" value="2"/>
</dbReference>
<dbReference type="InterPro" id="IPR011989">
    <property type="entry name" value="ARM-like"/>
</dbReference>
<gene>
    <name evidence="4" type="ORF">I302_103821</name>
</gene>
<dbReference type="GO" id="GO:0007023">
    <property type="term" value="P:post-chaperonin tubulin folding pathway"/>
    <property type="evidence" value="ECO:0007669"/>
    <property type="project" value="InterPro"/>
</dbReference>
<keyword evidence="1" id="KW-0143">Chaperone</keyword>
<dbReference type="InterPro" id="IPR033162">
    <property type="entry name" value="TBCD"/>
</dbReference>
<dbReference type="KEGG" id="kbi:30206925"/>
<dbReference type="Proteomes" id="UP000092730">
    <property type="component" value="Chromosome 2"/>
</dbReference>
<evidence type="ECO:0000313" key="4">
    <source>
        <dbReference type="EMBL" id="WVW81824.1"/>
    </source>
</evidence>
<evidence type="ECO:0000256" key="1">
    <source>
        <dbReference type="ARBA" id="ARBA00023186"/>
    </source>
</evidence>
<evidence type="ECO:0000313" key="5">
    <source>
        <dbReference type="Proteomes" id="UP000092730"/>
    </source>
</evidence>
<dbReference type="InterPro" id="IPR016024">
    <property type="entry name" value="ARM-type_fold"/>
</dbReference>
<feature type="domain" description="Tubulin-folding cofactor D ARM repeats" evidence="3">
    <location>
        <begin position="453"/>
        <end position="574"/>
    </location>
</feature>
<name>A0AAJ8M8S5_9TREE</name>
<dbReference type="PANTHER" id="PTHR12658:SF0">
    <property type="entry name" value="TUBULIN-SPECIFIC CHAPERONE D"/>
    <property type="match status" value="1"/>
</dbReference>
<dbReference type="SUPFAM" id="SSF48371">
    <property type="entry name" value="ARM repeat"/>
    <property type="match status" value="1"/>
</dbReference>